<dbReference type="Proteomes" id="UP000033121">
    <property type="component" value="Unassembled WGS sequence"/>
</dbReference>
<dbReference type="EMBL" id="BBWV01000001">
    <property type="protein sequence ID" value="GAO41573.1"/>
    <property type="molecule type" value="Genomic_DNA"/>
</dbReference>
<keyword evidence="2" id="KW-1185">Reference proteome</keyword>
<comment type="caution">
    <text evidence="1">The sequence shown here is derived from an EMBL/GenBank/DDBJ whole genome shotgun (WGS) entry which is preliminary data.</text>
</comment>
<protein>
    <submittedName>
        <fullName evidence="1">Uncharacterized protein</fullName>
    </submittedName>
</protein>
<evidence type="ECO:0000313" key="1">
    <source>
        <dbReference type="EMBL" id="GAO41573.1"/>
    </source>
</evidence>
<gene>
    <name evidence="1" type="ORF">FPE01S_01_05870</name>
</gene>
<sequence>MMLLHFECRFKINTQVYDAIIYPSTAVDQSGFPRFFRVLLNGAPFGMLMRTEQHWQCPAERPHYLIEEIGEQITLWYQSLTGNIVPSILKSV</sequence>
<evidence type="ECO:0000313" key="2">
    <source>
        <dbReference type="Proteomes" id="UP000033121"/>
    </source>
</evidence>
<name>A0A0E9MVQ6_9BACT</name>
<dbReference type="RefSeq" id="WP_046367416.1">
    <property type="nucleotide sequence ID" value="NZ_BBWV01000001.1"/>
</dbReference>
<accession>A0A0E9MVQ6</accession>
<proteinExistence type="predicted"/>
<reference evidence="1 2" key="1">
    <citation type="submission" date="2015-04" db="EMBL/GenBank/DDBJ databases">
        <title>Whole genome shotgun sequence of Flavihumibacter petaseus NBRC 106054.</title>
        <authorList>
            <person name="Miyazawa S."/>
            <person name="Hosoyama A."/>
            <person name="Hashimoto M."/>
            <person name="Noguchi M."/>
            <person name="Tsuchikane K."/>
            <person name="Ohji S."/>
            <person name="Yamazoe A."/>
            <person name="Ichikawa N."/>
            <person name="Kimura A."/>
            <person name="Fujita N."/>
        </authorList>
    </citation>
    <scope>NUCLEOTIDE SEQUENCE [LARGE SCALE GENOMIC DNA]</scope>
    <source>
        <strain evidence="1 2">NBRC 106054</strain>
    </source>
</reference>
<dbReference type="AlphaFoldDB" id="A0A0E9MVQ6"/>
<organism evidence="1 2">
    <name type="scientific">Flavihumibacter petaseus NBRC 106054</name>
    <dbReference type="NCBI Taxonomy" id="1220578"/>
    <lineage>
        <taxon>Bacteria</taxon>
        <taxon>Pseudomonadati</taxon>
        <taxon>Bacteroidota</taxon>
        <taxon>Chitinophagia</taxon>
        <taxon>Chitinophagales</taxon>
        <taxon>Chitinophagaceae</taxon>
        <taxon>Flavihumibacter</taxon>
    </lineage>
</organism>
<dbReference type="STRING" id="1220578.FPE01S_01_05870"/>